<dbReference type="Proteomes" id="UP001596407">
    <property type="component" value="Unassembled WGS sequence"/>
</dbReference>
<keyword evidence="2" id="KW-1185">Reference proteome</keyword>
<dbReference type="RefSeq" id="WP_382208966.1">
    <property type="nucleotide sequence ID" value="NZ_JBHSZH010000004.1"/>
</dbReference>
<gene>
    <name evidence="1" type="ORF">ACFQJ6_04230</name>
</gene>
<proteinExistence type="predicted"/>
<organism evidence="1 2">
    <name type="scientific">Halorussus caseinilyticus</name>
    <dbReference type="NCBI Taxonomy" id="3034025"/>
    <lineage>
        <taxon>Archaea</taxon>
        <taxon>Methanobacteriati</taxon>
        <taxon>Methanobacteriota</taxon>
        <taxon>Stenosarchaea group</taxon>
        <taxon>Halobacteria</taxon>
        <taxon>Halobacteriales</taxon>
        <taxon>Haladaptataceae</taxon>
        <taxon>Halorussus</taxon>
    </lineage>
</organism>
<reference evidence="1 2" key="1">
    <citation type="journal article" date="2019" name="Int. J. Syst. Evol. Microbiol.">
        <title>The Global Catalogue of Microorganisms (GCM) 10K type strain sequencing project: providing services to taxonomists for standard genome sequencing and annotation.</title>
        <authorList>
            <consortium name="The Broad Institute Genomics Platform"/>
            <consortium name="The Broad Institute Genome Sequencing Center for Infectious Disease"/>
            <person name="Wu L."/>
            <person name="Ma J."/>
        </authorList>
    </citation>
    <scope>NUCLEOTIDE SEQUENCE [LARGE SCALE GENOMIC DNA]</scope>
    <source>
        <strain evidence="1 2">DT72</strain>
    </source>
</reference>
<protein>
    <submittedName>
        <fullName evidence="1">Uncharacterized protein</fullName>
    </submittedName>
</protein>
<dbReference type="EMBL" id="JBHSZH010000004">
    <property type="protein sequence ID" value="MFC7079480.1"/>
    <property type="molecule type" value="Genomic_DNA"/>
</dbReference>
<evidence type="ECO:0000313" key="2">
    <source>
        <dbReference type="Proteomes" id="UP001596407"/>
    </source>
</evidence>
<comment type="caution">
    <text evidence="1">The sequence shown here is derived from an EMBL/GenBank/DDBJ whole genome shotgun (WGS) entry which is preliminary data.</text>
</comment>
<evidence type="ECO:0000313" key="1">
    <source>
        <dbReference type="EMBL" id="MFC7079480.1"/>
    </source>
</evidence>
<dbReference type="AlphaFoldDB" id="A0ABD5WJ95"/>
<name>A0ABD5WJ95_9EURY</name>
<sequence>MSTNPLLRNTGSDERAALERLELRRQLVETYDLDTEDFDFAADYFETPPGERDSLYTVYRNSPETVDPGVFGQHISGSMMGATAVGADATGTLSCA</sequence>
<accession>A0ABD5WJ95</accession>